<evidence type="ECO:0000256" key="9">
    <source>
        <dbReference type="ARBA" id="ARBA00023157"/>
    </source>
</evidence>
<evidence type="ECO:0000256" key="10">
    <source>
        <dbReference type="ARBA" id="ARBA00023284"/>
    </source>
</evidence>
<keyword evidence="10" id="KW-0676">Redox-active center</keyword>
<protein>
    <recommendedName>
        <fullName evidence="11">Mitochondrial intermembrane space import and assembly protein 40 homolog</fullName>
    </recommendedName>
</protein>
<keyword evidence="5" id="KW-0560">Oxidoreductase</keyword>
<dbReference type="GO" id="GO:0005758">
    <property type="term" value="C:mitochondrial intermembrane space"/>
    <property type="evidence" value="ECO:0007669"/>
    <property type="project" value="UniProtKB-SubCell"/>
</dbReference>
<dbReference type="Proteomes" id="UP001419268">
    <property type="component" value="Unassembled WGS sequence"/>
</dbReference>
<keyword evidence="7" id="KW-0496">Mitochondrion</keyword>
<dbReference type="GO" id="GO:0045041">
    <property type="term" value="P:protein import into mitochondrial intermembrane space"/>
    <property type="evidence" value="ECO:0007669"/>
    <property type="project" value="InterPro"/>
</dbReference>
<keyword evidence="14" id="KW-1185">Reference proteome</keyword>
<keyword evidence="9" id="KW-1015">Disulfide bond</keyword>
<evidence type="ECO:0000256" key="1">
    <source>
        <dbReference type="ARBA" id="ARBA00004253"/>
    </source>
</evidence>
<evidence type="ECO:0000256" key="11">
    <source>
        <dbReference type="ARBA" id="ARBA00067557"/>
    </source>
</evidence>
<dbReference type="FunFam" id="1.10.287.2900:FF:000003">
    <property type="entry name" value="mitochondrial intermembrane space import and assembly protein 40"/>
    <property type="match status" value="1"/>
</dbReference>
<evidence type="ECO:0000313" key="13">
    <source>
        <dbReference type="EMBL" id="KAK9117798.1"/>
    </source>
</evidence>
<evidence type="ECO:0000256" key="8">
    <source>
        <dbReference type="ARBA" id="ARBA00023140"/>
    </source>
</evidence>
<evidence type="ECO:0000256" key="7">
    <source>
        <dbReference type="ARBA" id="ARBA00023128"/>
    </source>
</evidence>
<keyword evidence="4" id="KW-0653">Protein transport</keyword>
<evidence type="ECO:0000256" key="2">
    <source>
        <dbReference type="ARBA" id="ARBA00004569"/>
    </source>
</evidence>
<evidence type="ECO:0000256" key="6">
    <source>
        <dbReference type="ARBA" id="ARBA00023010"/>
    </source>
</evidence>
<accession>A0AAP0IMS5</accession>
<evidence type="ECO:0000256" key="5">
    <source>
        <dbReference type="ARBA" id="ARBA00023002"/>
    </source>
</evidence>
<dbReference type="GO" id="GO:0005782">
    <property type="term" value="C:peroxisomal matrix"/>
    <property type="evidence" value="ECO:0007669"/>
    <property type="project" value="UniProtKB-SubCell"/>
</dbReference>
<dbReference type="PANTHER" id="PTHR21622:SF0">
    <property type="entry name" value="COILED-COIL-HELIX-COILED-COIL-HELIX DOMAIN CONTAINING 4"/>
    <property type="match status" value="1"/>
</dbReference>
<feature type="compositionally biased region" description="Basic and acidic residues" evidence="12">
    <location>
        <begin position="134"/>
        <end position="147"/>
    </location>
</feature>
<evidence type="ECO:0000256" key="12">
    <source>
        <dbReference type="SAM" id="MobiDB-lite"/>
    </source>
</evidence>
<comment type="subcellular location">
    <subcellularLocation>
        <location evidence="2">Mitochondrion intermembrane space</location>
    </subcellularLocation>
    <subcellularLocation>
        <location evidence="1">Peroxisome matrix</location>
    </subcellularLocation>
</comment>
<feature type="region of interest" description="Disordered" evidence="12">
    <location>
        <begin position="134"/>
        <end position="158"/>
    </location>
</feature>
<evidence type="ECO:0000256" key="3">
    <source>
        <dbReference type="ARBA" id="ARBA00022448"/>
    </source>
</evidence>
<evidence type="ECO:0000313" key="14">
    <source>
        <dbReference type="Proteomes" id="UP001419268"/>
    </source>
</evidence>
<dbReference type="Gene3D" id="1.10.287.2900">
    <property type="match status" value="1"/>
</dbReference>
<keyword evidence="8" id="KW-0576">Peroxisome</keyword>
<comment type="caution">
    <text evidence="13">The sequence shown here is derived from an EMBL/GenBank/DDBJ whole genome shotgun (WGS) entry which is preliminary data.</text>
</comment>
<evidence type="ECO:0000256" key="4">
    <source>
        <dbReference type="ARBA" id="ARBA00022927"/>
    </source>
</evidence>
<gene>
    <name evidence="13" type="ORF">Scep_015891</name>
</gene>
<dbReference type="GO" id="GO:0015035">
    <property type="term" value="F:protein-disulfide reductase activity"/>
    <property type="evidence" value="ECO:0007669"/>
    <property type="project" value="InterPro"/>
</dbReference>
<dbReference type="InterPro" id="IPR039289">
    <property type="entry name" value="CHCHD4"/>
</dbReference>
<dbReference type="PANTHER" id="PTHR21622">
    <property type="entry name" value="COILED-COIL-HELIX-COILED-COIL-HELIX DOMAIN CONTAINING 4"/>
    <property type="match status" value="1"/>
</dbReference>
<sequence length="158" mass="17454">MNGSGLDAIIEKSMITNIEGQAFCFLLLRRSQPRYRNRSVNSLKYRAAHVATTGDGAHQNESLDAMAERALQCPCVAELRSGPCGSNFSDAFLCFIKSTSQEKGSDCVHPFVALQKCIKANPNAFSKDVLDNAEGRETEEEVTRETKIIPPSWSREPK</sequence>
<dbReference type="EMBL" id="JBBNAG010000007">
    <property type="protein sequence ID" value="KAK9117798.1"/>
    <property type="molecule type" value="Genomic_DNA"/>
</dbReference>
<dbReference type="AlphaFoldDB" id="A0AAP0IMS5"/>
<proteinExistence type="predicted"/>
<reference evidence="13 14" key="1">
    <citation type="submission" date="2024-01" db="EMBL/GenBank/DDBJ databases">
        <title>Genome assemblies of Stephania.</title>
        <authorList>
            <person name="Yang L."/>
        </authorList>
    </citation>
    <scope>NUCLEOTIDE SEQUENCE [LARGE SCALE GENOMIC DNA]</scope>
    <source>
        <strain evidence="13">JXDWG</strain>
        <tissue evidence="13">Leaf</tissue>
    </source>
</reference>
<organism evidence="13 14">
    <name type="scientific">Stephania cephalantha</name>
    <dbReference type="NCBI Taxonomy" id="152367"/>
    <lineage>
        <taxon>Eukaryota</taxon>
        <taxon>Viridiplantae</taxon>
        <taxon>Streptophyta</taxon>
        <taxon>Embryophyta</taxon>
        <taxon>Tracheophyta</taxon>
        <taxon>Spermatophyta</taxon>
        <taxon>Magnoliopsida</taxon>
        <taxon>Ranunculales</taxon>
        <taxon>Menispermaceae</taxon>
        <taxon>Menispermoideae</taxon>
        <taxon>Cissampelideae</taxon>
        <taxon>Stephania</taxon>
    </lineage>
</organism>
<keyword evidence="6" id="KW-0811">Translocation</keyword>
<keyword evidence="3" id="KW-0813">Transport</keyword>
<name>A0AAP0IMS5_9MAGN</name>